<dbReference type="Pfam" id="PF00443">
    <property type="entry name" value="UCH"/>
    <property type="match status" value="1"/>
</dbReference>
<dbReference type="Pfam" id="PF13446">
    <property type="entry name" value="RPT"/>
    <property type="match status" value="3"/>
</dbReference>
<keyword evidence="5" id="KW-0378">Hydrolase</keyword>
<evidence type="ECO:0000256" key="8">
    <source>
        <dbReference type="SAM" id="MobiDB-lite"/>
    </source>
</evidence>
<dbReference type="InterPro" id="IPR001394">
    <property type="entry name" value="Peptidase_C19_UCH"/>
</dbReference>
<keyword evidence="11" id="KW-1185">Reference proteome</keyword>
<comment type="catalytic activity">
    <reaction evidence="1">
        <text>Thiol-dependent hydrolysis of ester, thioester, amide, peptide and isopeptide bonds formed by the C-terminal Gly of ubiquitin (a 76-residue protein attached to proteins as an intracellular targeting signal).</text>
        <dbReference type="EC" id="3.4.19.12"/>
    </reaction>
</comment>
<organism evidence="10 11">
    <name type="scientific">Oculimacula yallundae</name>
    <dbReference type="NCBI Taxonomy" id="86028"/>
    <lineage>
        <taxon>Eukaryota</taxon>
        <taxon>Fungi</taxon>
        <taxon>Dikarya</taxon>
        <taxon>Ascomycota</taxon>
        <taxon>Pezizomycotina</taxon>
        <taxon>Leotiomycetes</taxon>
        <taxon>Helotiales</taxon>
        <taxon>Ploettnerulaceae</taxon>
        <taxon>Oculimacula</taxon>
    </lineage>
</organism>
<feature type="domain" description="USP" evidence="9">
    <location>
        <begin position="625"/>
        <end position="1201"/>
    </location>
</feature>
<comment type="caution">
    <text evidence="10">The sequence shown here is derived from an EMBL/GenBank/DDBJ whole genome shotgun (WGS) entry which is preliminary data.</text>
</comment>
<dbReference type="InterPro" id="IPR038765">
    <property type="entry name" value="Papain-like_cys_pep_sf"/>
</dbReference>
<dbReference type="InterPro" id="IPR018200">
    <property type="entry name" value="USP_CS"/>
</dbReference>
<sequence>MDELPLGPGKTAPRLILDLLDYDPRKGYGRNLLADPAPKYRKGLWDAKHPEACRHTLMRKTQTRAPVSNDEQPGADTTYEIAAYCNECRRHFILTVDYTRQKNFQIPCRQSDKANPLHHFRLVESTTGKDYRDKYGLNRYDHLLEAHRFSCTGTNCPATLVIKISAPRLGGSLRDMITDRTRLDIRGRQEIAKDAVRYQGLEPVRPAMALGYLRSYLVDAKASRARNIAKRNKKFVIAFGEDCNDLFEALGFTMIEEPAELPEEGMNGFWKPPVVTDENEAFIDDVIREIDIIYQQLPPTERNHSGFKKILEIQDQPVPALKDIERSLGFYDFPTLSRTIDVDSQEHPYYKSLGAVETFTDEYLSWAYDRQCLCDPANKPYYFDCLEDLAGGRGSSDLQTKVTLAVSLGEYGLKRLEESFKFFGLNVGTKEGDDHIMGLYRSRIASAPRQKEEAKDCLLIIAKHRNSEVIEALAKDDTMSFEEALDFLNVSANTSSDSIEAAAIAMALDGDKVRVAKALQVIANQRPEDYLIQSAAAQMELGNGEFHLSVGEAYNRLQIGSSGPNLPDETVLTYYQSLSSGAPSGSKDSFAEALRTIALDRNSLFLLRKLHNPDAVVHASTAEPVGLDNIGNTCYLNSLLQYLYTIKPVRDMVIDFQNHRMTLSEENLKIKRVGGRIVDKAEIIKAQKFVDELHDLFEKLKTASTRSVKPTKQLAELTIFSSEKEGEFLERRKSISSPSGPPNIDAIMGFPVFGPQLPPAPLTPPPSSKPLDDDIEMIDHPVDRVETRDDSSEATLVDMDQLPATDDKNHTPDSIVDETGIDPDAVMVDGGNVADESSKPSPPDKPPPIPPRNKSGLVISTTEHKEKDLAADDDFWQFGTQQDVTEVIGNVTFRLQCAIKPTSLEKEFGEQVDIIRDTFFGANTTYTEKENSTETKVVEAWPTIICYPGKDGEVRDLYGAIDVIYDSQSVEVGTKRAPQYASISKLPQILQIQIQRADYDPVRNCPYKNRTPVPFPETLYLDRYVASDDPDSAVMRRRRETWKWKSQLRSLEARQKALKNSEDKINVPDALLAVKDFVTGLQEEEIAGIEIPPELPEALDERISQVATELEQTSQQIDALKKNLKEQFTDMREYGYALHSVFIHRGESGGGHYWVYIYDFEHDIWREYNDEHVSEVKDRRRIFDQTSSADGTPYYLVYVQTQKLKDLVNVVCRDVPDIPVELESWGGQMNGVVDQNGNGSDDDVRHVEHVAPRPILPKPRIPEVLRDGQGNPW</sequence>
<proteinExistence type="predicted"/>
<evidence type="ECO:0000256" key="2">
    <source>
        <dbReference type="ARBA" id="ARBA00012759"/>
    </source>
</evidence>
<evidence type="ECO:0000256" key="5">
    <source>
        <dbReference type="ARBA" id="ARBA00022801"/>
    </source>
</evidence>
<evidence type="ECO:0000256" key="7">
    <source>
        <dbReference type="SAM" id="Coils"/>
    </source>
</evidence>
<feature type="compositionally biased region" description="Pro residues" evidence="8">
    <location>
        <begin position="840"/>
        <end position="851"/>
    </location>
</feature>
<dbReference type="Gene3D" id="3.90.70.10">
    <property type="entry name" value="Cysteine proteinases"/>
    <property type="match status" value="2"/>
</dbReference>
<dbReference type="Proteomes" id="UP001595075">
    <property type="component" value="Unassembled WGS sequence"/>
</dbReference>
<feature type="compositionally biased region" description="Basic and acidic residues" evidence="8">
    <location>
        <begin position="777"/>
        <end position="791"/>
    </location>
</feature>
<dbReference type="PROSITE" id="PS00973">
    <property type="entry name" value="USP_2"/>
    <property type="match status" value="1"/>
</dbReference>
<dbReference type="PROSITE" id="PS00972">
    <property type="entry name" value="USP_1"/>
    <property type="match status" value="1"/>
</dbReference>
<evidence type="ECO:0000256" key="6">
    <source>
        <dbReference type="ARBA" id="ARBA00022807"/>
    </source>
</evidence>
<evidence type="ECO:0000313" key="11">
    <source>
        <dbReference type="Proteomes" id="UP001595075"/>
    </source>
</evidence>
<keyword evidence="3" id="KW-0645">Protease</keyword>
<dbReference type="CDD" id="cd02666">
    <property type="entry name" value="Peptidase_C19J"/>
    <property type="match status" value="1"/>
</dbReference>
<dbReference type="PROSITE" id="PS50235">
    <property type="entry name" value="USP_3"/>
    <property type="match status" value="1"/>
</dbReference>
<accession>A0ABR4CQY7</accession>
<keyword evidence="4" id="KW-0833">Ubl conjugation pathway</keyword>
<evidence type="ECO:0000259" key="9">
    <source>
        <dbReference type="PROSITE" id="PS50235"/>
    </source>
</evidence>
<evidence type="ECO:0000256" key="4">
    <source>
        <dbReference type="ARBA" id="ARBA00022786"/>
    </source>
</evidence>
<feature type="coiled-coil region" evidence="7">
    <location>
        <begin position="1103"/>
        <end position="1130"/>
    </location>
</feature>
<name>A0ABR4CQY7_9HELO</name>
<evidence type="ECO:0000256" key="1">
    <source>
        <dbReference type="ARBA" id="ARBA00000707"/>
    </source>
</evidence>
<dbReference type="InterPro" id="IPR028889">
    <property type="entry name" value="USP"/>
</dbReference>
<dbReference type="PANTHER" id="PTHR43982">
    <property type="entry name" value="UBIQUITIN CARBOXYL-TERMINAL HYDROLASE"/>
    <property type="match status" value="1"/>
</dbReference>
<dbReference type="PANTHER" id="PTHR43982:SF6">
    <property type="entry name" value="UBIQUITIN CARBOXYL-TERMINAL HYDROLASE 2-RELATED"/>
    <property type="match status" value="1"/>
</dbReference>
<dbReference type="InterPro" id="IPR025305">
    <property type="entry name" value="UCH_repeat_domain"/>
</dbReference>
<dbReference type="EMBL" id="JAZHXI010000004">
    <property type="protein sequence ID" value="KAL2072254.1"/>
    <property type="molecule type" value="Genomic_DNA"/>
</dbReference>
<reference evidence="10 11" key="1">
    <citation type="journal article" date="2024" name="Commun. Biol.">
        <title>Comparative genomic analysis of thermophilic fungi reveals convergent evolutionary adaptations and gene losses.</title>
        <authorList>
            <person name="Steindorff A.S."/>
            <person name="Aguilar-Pontes M.V."/>
            <person name="Robinson A.J."/>
            <person name="Andreopoulos B."/>
            <person name="LaButti K."/>
            <person name="Kuo A."/>
            <person name="Mondo S."/>
            <person name="Riley R."/>
            <person name="Otillar R."/>
            <person name="Haridas S."/>
            <person name="Lipzen A."/>
            <person name="Grimwood J."/>
            <person name="Schmutz J."/>
            <person name="Clum A."/>
            <person name="Reid I.D."/>
            <person name="Moisan M.C."/>
            <person name="Butler G."/>
            <person name="Nguyen T.T.M."/>
            <person name="Dewar K."/>
            <person name="Conant G."/>
            <person name="Drula E."/>
            <person name="Henrissat B."/>
            <person name="Hansel C."/>
            <person name="Singer S."/>
            <person name="Hutchinson M.I."/>
            <person name="de Vries R.P."/>
            <person name="Natvig D.O."/>
            <person name="Powell A.J."/>
            <person name="Tsang A."/>
            <person name="Grigoriev I.V."/>
        </authorList>
    </citation>
    <scope>NUCLEOTIDE SEQUENCE [LARGE SCALE GENOMIC DNA]</scope>
    <source>
        <strain evidence="10 11">CBS 494.80</strain>
    </source>
</reference>
<gene>
    <name evidence="10" type="ORF">VTL71DRAFT_11597</name>
</gene>
<feature type="region of interest" description="Disordered" evidence="8">
    <location>
        <begin position="730"/>
        <end position="856"/>
    </location>
</feature>
<feature type="compositionally biased region" description="Pro residues" evidence="8">
    <location>
        <begin position="756"/>
        <end position="768"/>
    </location>
</feature>
<dbReference type="SUPFAM" id="SSF54001">
    <property type="entry name" value="Cysteine proteinases"/>
    <property type="match status" value="1"/>
</dbReference>
<protein>
    <recommendedName>
        <fullName evidence="2">ubiquitinyl hydrolase 1</fullName>
        <ecNumber evidence="2">3.4.19.12</ecNumber>
    </recommendedName>
</protein>
<keyword evidence="7" id="KW-0175">Coiled coil</keyword>
<dbReference type="InterPro" id="IPR044635">
    <property type="entry name" value="UBP14-like"/>
</dbReference>
<evidence type="ECO:0000256" key="3">
    <source>
        <dbReference type="ARBA" id="ARBA00022670"/>
    </source>
</evidence>
<evidence type="ECO:0000313" key="10">
    <source>
        <dbReference type="EMBL" id="KAL2072254.1"/>
    </source>
</evidence>
<keyword evidence="6" id="KW-0788">Thiol protease</keyword>
<dbReference type="EC" id="3.4.19.12" evidence="2"/>